<evidence type="ECO:0000313" key="2">
    <source>
        <dbReference type="Proteomes" id="UP000275504"/>
    </source>
</evidence>
<organism evidence="1 2">
    <name type="scientific">Campylobacter jejuni subsp. doylei</name>
    <dbReference type="NCBI Taxonomy" id="32021"/>
    <lineage>
        <taxon>Bacteria</taxon>
        <taxon>Pseudomonadati</taxon>
        <taxon>Campylobacterota</taxon>
        <taxon>Epsilonproteobacteria</taxon>
        <taxon>Campylobacterales</taxon>
        <taxon>Campylobacteraceae</taxon>
        <taxon>Campylobacter</taxon>
    </lineage>
</organism>
<proteinExistence type="predicted"/>
<evidence type="ECO:0000313" key="1">
    <source>
        <dbReference type="EMBL" id="VEG60157.1"/>
    </source>
</evidence>
<dbReference type="AlphaFoldDB" id="A0A3S4S1H9"/>
<protein>
    <submittedName>
        <fullName evidence="1">Cpp21</fullName>
    </submittedName>
</protein>
<name>A0A3S4S1H9_CAMJU</name>
<dbReference type="EMBL" id="LR134359">
    <property type="protein sequence ID" value="VEG60157.1"/>
    <property type="molecule type" value="Genomic_DNA"/>
</dbReference>
<gene>
    <name evidence="1" type="ORF">NCTC11951_00126</name>
</gene>
<accession>A0A3S4S1H9</accession>
<sequence length="96" mass="11581">MKLEHLEAKIINSSNINFKKYYTHNKEYYFHYVNNKKYKNSFSNIEKANIVLNLLLIIRNRSFHWENLYKTKTTKQNALAPRITTKSHNTFIENAK</sequence>
<dbReference type="Proteomes" id="UP000275504">
    <property type="component" value="Chromosome"/>
</dbReference>
<reference evidence="1 2" key="1">
    <citation type="submission" date="2018-12" db="EMBL/GenBank/DDBJ databases">
        <authorList>
            <consortium name="Pathogen Informatics"/>
        </authorList>
    </citation>
    <scope>NUCLEOTIDE SEQUENCE [LARGE SCALE GENOMIC DNA]</scope>
    <source>
        <strain evidence="1 2">NCTC11951</strain>
    </source>
</reference>